<evidence type="ECO:0000313" key="2">
    <source>
        <dbReference type="Proteomes" id="UP001155820"/>
    </source>
</evidence>
<organism evidence="1 2">
    <name type="scientific">Agrobacterium pusense</name>
    <dbReference type="NCBI Taxonomy" id="648995"/>
    <lineage>
        <taxon>Bacteria</taxon>
        <taxon>Pseudomonadati</taxon>
        <taxon>Pseudomonadota</taxon>
        <taxon>Alphaproteobacteria</taxon>
        <taxon>Hyphomicrobiales</taxon>
        <taxon>Rhizobiaceae</taxon>
        <taxon>Rhizobium/Agrobacterium group</taxon>
        <taxon>Agrobacterium</taxon>
    </lineage>
</organism>
<reference evidence="1" key="1">
    <citation type="submission" date="2019-07" db="EMBL/GenBank/DDBJ databases">
        <title>FDA dAtabase for Regulatory Grade micrObial Sequences (FDA-ARGOS): Supporting development and validation of Infectious Disease Dx tests.</title>
        <authorList>
            <person name="Bachman M."/>
            <person name="Young C."/>
            <person name="Tallon L."/>
            <person name="Sadzewicz L."/>
            <person name="Vavikolanu K."/>
            <person name="Mehta A."/>
            <person name="Aluvathingal J."/>
            <person name="Nadendla S."/>
            <person name="Nandy P."/>
            <person name="Geyer C."/>
            <person name="Yan Y."/>
            <person name="Sichtig H."/>
        </authorList>
    </citation>
    <scope>NUCLEOTIDE SEQUENCE</scope>
    <source>
        <strain evidence="1">FDAARGOS_618</strain>
    </source>
</reference>
<keyword evidence="2" id="KW-1185">Reference proteome</keyword>
<dbReference type="InterPro" id="IPR011231">
    <property type="entry name" value="Phage_VT1-Sakai_H0018"/>
</dbReference>
<proteinExistence type="predicted"/>
<protein>
    <submittedName>
        <fullName evidence="1">DUF2190 family protein</fullName>
    </submittedName>
</protein>
<name>A0AA44J2H9_9HYPH</name>
<accession>A0AA44J2H9</accession>
<dbReference type="EMBL" id="JABRWM010000006">
    <property type="protein sequence ID" value="NRF22870.1"/>
    <property type="molecule type" value="Genomic_DNA"/>
</dbReference>
<evidence type="ECO:0000313" key="1">
    <source>
        <dbReference type="EMBL" id="NRF22870.1"/>
    </source>
</evidence>
<dbReference type="AlphaFoldDB" id="A0AA44J2H9"/>
<dbReference type="Proteomes" id="UP001155820">
    <property type="component" value="Unassembled WGS sequence"/>
</dbReference>
<sequence>MNYFMDVLSLTATATTLFTEGDLVDFNDAKITADDQPVKGVAKHPATEIGMDVALVAIGVGRSRARGAITKGAKLISAAAGGVKVAGATPANAFATALTAAADGEFVSYLIR</sequence>
<dbReference type="RefSeq" id="WP_172874208.1">
    <property type="nucleotide sequence ID" value="NZ_JABRWL010000006.1"/>
</dbReference>
<dbReference type="Pfam" id="PF09956">
    <property type="entry name" value="Phage_cement_2"/>
    <property type="match status" value="1"/>
</dbReference>
<comment type="caution">
    <text evidence="1">The sequence shown here is derived from an EMBL/GenBank/DDBJ whole genome shotgun (WGS) entry which is preliminary data.</text>
</comment>
<gene>
    <name evidence="1" type="ORF">FOB26_27840</name>
</gene>